<sequence length="354" mass="37838">MSYPIPDLSHTRATYLRDLRNVQPDADVDADSDHYVRATALASAVEGLYQHQSYLYRQIFADTADTPELERHAGVRGIYRKAATRASGSATFTGVQGTPVTAGMVMSLLDGRRYQTLTAGVIAANGAVTLTVEAVEAGSAGVVPGSWQATLQAPPLGIDSLVTLGLIAGGTDIETDAALLERLLDLIRRPPAGGNQYDYRRWALEVPGVTAAFVYPQRHGLGTLDIVITSGDGLPSALLLQQVYDHINALRPVRSNLFRVIAPTLLPVNVLVRLTLDGVTLADATVMVNKALAAIFAPLAPGDVLVRSQVEAAISNLPGVKDRRLFNPMVNVQPISDASTIQWCRLGTVQVELL</sequence>
<organism evidence="5 6">
    <name type="scientific">Chitinimonas viridis</name>
    <dbReference type="NCBI Taxonomy" id="664880"/>
    <lineage>
        <taxon>Bacteria</taxon>
        <taxon>Pseudomonadati</taxon>
        <taxon>Pseudomonadota</taxon>
        <taxon>Betaproteobacteria</taxon>
        <taxon>Neisseriales</taxon>
        <taxon>Chitinibacteraceae</taxon>
        <taxon>Chitinimonas</taxon>
    </lineage>
</organism>
<feature type="domain" description="Baseplate protein J-like barrel" evidence="2">
    <location>
        <begin position="90"/>
        <end position="165"/>
    </location>
</feature>
<dbReference type="PANTHER" id="PTHR37829">
    <property type="entry name" value="PHAGE-LIKE ELEMENT PBSX PROTEIN XKDT"/>
    <property type="match status" value="1"/>
</dbReference>
<keyword evidence="6" id="KW-1185">Reference proteome</keyword>
<dbReference type="Pfam" id="PF26078">
    <property type="entry name" value="Baseplate_J_M"/>
    <property type="match status" value="1"/>
</dbReference>
<reference evidence="5" key="2">
    <citation type="submission" date="2023-06" db="EMBL/GenBank/DDBJ databases">
        <authorList>
            <person name="Lucena T."/>
            <person name="Sun Q."/>
        </authorList>
    </citation>
    <scope>NUCLEOTIDE SEQUENCE</scope>
    <source>
        <strain evidence="5">CECT 7703</strain>
    </source>
</reference>
<name>A0ABT8B8Z9_9NEIS</name>
<gene>
    <name evidence="5" type="ORF">QWZ03_18300</name>
</gene>
<comment type="caution">
    <text evidence="5">The sequence shown here is derived from an EMBL/GenBank/DDBJ whole genome shotgun (WGS) entry which is preliminary data.</text>
</comment>
<dbReference type="Proteomes" id="UP001180081">
    <property type="component" value="Unassembled WGS sequence"/>
</dbReference>
<dbReference type="InterPro" id="IPR052399">
    <property type="entry name" value="Phage_Baseplate_Assmbl_Protein"/>
</dbReference>
<protein>
    <submittedName>
        <fullName evidence="5">Baseplate J/gp47 family protein</fullName>
    </submittedName>
</protein>
<evidence type="ECO:0000313" key="5">
    <source>
        <dbReference type="EMBL" id="MDN3578722.1"/>
    </source>
</evidence>
<accession>A0ABT8B8Z9</accession>
<evidence type="ECO:0000259" key="3">
    <source>
        <dbReference type="Pfam" id="PF26078"/>
    </source>
</evidence>
<dbReference type="Pfam" id="PF04865">
    <property type="entry name" value="Baseplate_J"/>
    <property type="match status" value="1"/>
</dbReference>
<feature type="domain" description="Baseplate J-like C-terminal" evidence="4">
    <location>
        <begin position="268"/>
        <end position="351"/>
    </location>
</feature>
<evidence type="ECO:0000313" key="6">
    <source>
        <dbReference type="Proteomes" id="UP001180081"/>
    </source>
</evidence>
<comment type="similarity">
    <text evidence="1">Belongs to the Mu gp47/PBSX XkdT family.</text>
</comment>
<evidence type="ECO:0000256" key="1">
    <source>
        <dbReference type="ARBA" id="ARBA00038087"/>
    </source>
</evidence>
<dbReference type="Pfam" id="PF26079">
    <property type="entry name" value="Baseplate_J_C"/>
    <property type="match status" value="1"/>
</dbReference>
<proteinExistence type="inferred from homology"/>
<dbReference type="InterPro" id="IPR006949">
    <property type="entry name" value="Barrel_Baseplate_J-like"/>
</dbReference>
<dbReference type="EMBL" id="JAUFPU010000018">
    <property type="protein sequence ID" value="MDN3578722.1"/>
    <property type="molecule type" value="Genomic_DNA"/>
</dbReference>
<dbReference type="PANTHER" id="PTHR37829:SF3">
    <property type="entry name" value="PROTEIN JAYE-RELATED"/>
    <property type="match status" value="1"/>
</dbReference>
<feature type="domain" description="Baseplate J-like central" evidence="3">
    <location>
        <begin position="191"/>
        <end position="254"/>
    </location>
</feature>
<dbReference type="RefSeq" id="WP_290334052.1">
    <property type="nucleotide sequence ID" value="NZ_JAUFPU010000018.1"/>
</dbReference>
<dbReference type="InterPro" id="IPR058530">
    <property type="entry name" value="Baseplate_J-like_C"/>
</dbReference>
<reference evidence="5" key="1">
    <citation type="journal article" date="2014" name="Int. J. Syst. Evol. Microbiol.">
        <title>Complete genome of a new Firmicutes species belonging to the dominant human colonic microbiota ('Ruminococcus bicirculans') reveals two chromosomes and a selective capacity to utilize plant glucans.</title>
        <authorList>
            <consortium name="NISC Comparative Sequencing Program"/>
            <person name="Wegmann U."/>
            <person name="Louis P."/>
            <person name="Goesmann A."/>
            <person name="Henrissat B."/>
            <person name="Duncan S.H."/>
            <person name="Flint H.J."/>
        </authorList>
    </citation>
    <scope>NUCLEOTIDE SEQUENCE</scope>
    <source>
        <strain evidence="5">CECT 7703</strain>
    </source>
</reference>
<evidence type="ECO:0000259" key="4">
    <source>
        <dbReference type="Pfam" id="PF26079"/>
    </source>
</evidence>
<dbReference type="InterPro" id="IPR058531">
    <property type="entry name" value="Baseplate_J_M"/>
</dbReference>
<evidence type="ECO:0000259" key="2">
    <source>
        <dbReference type="Pfam" id="PF04865"/>
    </source>
</evidence>